<reference evidence="1 2" key="1">
    <citation type="submission" date="2019-11" db="EMBL/GenBank/DDBJ databases">
        <title>Whole-genome sequencing of Allorhizobium vitis.</title>
        <authorList>
            <person name="Gan H.M."/>
            <person name="Savka M.A."/>
        </authorList>
    </citation>
    <scope>NUCLEOTIDE SEQUENCE [LARGE SCALE GENOMIC DNA]</scope>
    <source>
        <strain evidence="1 2">AB4</strain>
    </source>
</reference>
<protein>
    <submittedName>
        <fullName evidence="1">Uncharacterized protein</fullName>
    </submittedName>
</protein>
<organism evidence="1 2">
    <name type="scientific">Agrobacterium vitis</name>
    <name type="common">Rhizobium vitis</name>
    <dbReference type="NCBI Taxonomy" id="373"/>
    <lineage>
        <taxon>Bacteria</taxon>
        <taxon>Pseudomonadati</taxon>
        <taxon>Pseudomonadota</taxon>
        <taxon>Alphaproteobacteria</taxon>
        <taxon>Hyphomicrobiales</taxon>
        <taxon>Rhizobiaceae</taxon>
        <taxon>Rhizobium/Agrobacterium group</taxon>
        <taxon>Agrobacterium</taxon>
    </lineage>
</organism>
<dbReference type="EMBL" id="MBEV02000003">
    <property type="protein sequence ID" value="MUP04748.1"/>
    <property type="molecule type" value="Genomic_DNA"/>
</dbReference>
<evidence type="ECO:0000313" key="1">
    <source>
        <dbReference type="EMBL" id="MUP04748.1"/>
    </source>
</evidence>
<name>A0ABD6GA86_AGRVI</name>
<dbReference type="AlphaFoldDB" id="A0ABD6GA86"/>
<accession>A0ABD6GA86</accession>
<proteinExistence type="predicted"/>
<comment type="caution">
    <text evidence="1">The sequence shown here is derived from an EMBL/GenBank/DDBJ whole genome shotgun (WGS) entry which is preliminary data.</text>
</comment>
<gene>
    <name evidence="1" type="ORF">BBI04_007965</name>
</gene>
<dbReference type="RefSeq" id="WP_139190309.1">
    <property type="nucleotide sequence ID" value="NZ_CP118259.1"/>
</dbReference>
<dbReference type="Proteomes" id="UP000175993">
    <property type="component" value="Unassembled WGS sequence"/>
</dbReference>
<sequence>MGTESKQYRDQTAGETYYDATMPSNLMEIAANTPCEKFTLTYLLGIEHPTRISTQLNIADGATMIKPRDIVGSSIKELAFCAQYMHITFSNHYRLTASLAAIFGDEPKEKYVGDIILSVNDCGEGMLIRFLRRWPLLIGAPDEATSSPAIMTLRHESQVLTWQFEHQNAEIYTKSH</sequence>
<evidence type="ECO:0000313" key="2">
    <source>
        <dbReference type="Proteomes" id="UP000175993"/>
    </source>
</evidence>